<name>A0AA36DG86_9BILA</name>
<reference evidence="2" key="1">
    <citation type="submission" date="2023-06" db="EMBL/GenBank/DDBJ databases">
        <authorList>
            <person name="Delattre M."/>
        </authorList>
    </citation>
    <scope>NUCLEOTIDE SEQUENCE</scope>
    <source>
        <strain evidence="2">AF72</strain>
    </source>
</reference>
<dbReference type="Proteomes" id="UP001177023">
    <property type="component" value="Unassembled WGS sequence"/>
</dbReference>
<gene>
    <name evidence="2" type="ORF">MSPICULIGERA_LOCUS25073</name>
</gene>
<organism evidence="2 3">
    <name type="scientific">Mesorhabditis spiculigera</name>
    <dbReference type="NCBI Taxonomy" id="96644"/>
    <lineage>
        <taxon>Eukaryota</taxon>
        <taxon>Metazoa</taxon>
        <taxon>Ecdysozoa</taxon>
        <taxon>Nematoda</taxon>
        <taxon>Chromadorea</taxon>
        <taxon>Rhabditida</taxon>
        <taxon>Rhabditina</taxon>
        <taxon>Rhabditomorpha</taxon>
        <taxon>Rhabditoidea</taxon>
        <taxon>Rhabditidae</taxon>
        <taxon>Mesorhabditinae</taxon>
        <taxon>Mesorhabditis</taxon>
    </lineage>
</organism>
<feature type="non-terminal residue" evidence="2">
    <location>
        <position position="125"/>
    </location>
</feature>
<feature type="chain" id="PRO_5041435255" evidence="1">
    <location>
        <begin position="18"/>
        <end position="125"/>
    </location>
</feature>
<keyword evidence="3" id="KW-1185">Reference proteome</keyword>
<comment type="caution">
    <text evidence="2">The sequence shown here is derived from an EMBL/GenBank/DDBJ whole genome shotgun (WGS) entry which is preliminary data.</text>
</comment>
<protein>
    <submittedName>
        <fullName evidence="2">Uncharacterized protein</fullName>
    </submittedName>
</protein>
<keyword evidence="1" id="KW-0732">Signal</keyword>
<feature type="signal peptide" evidence="1">
    <location>
        <begin position="1"/>
        <end position="17"/>
    </location>
</feature>
<evidence type="ECO:0000313" key="2">
    <source>
        <dbReference type="EMBL" id="CAJ0587094.1"/>
    </source>
</evidence>
<proteinExistence type="predicted"/>
<dbReference type="AlphaFoldDB" id="A0AA36DG86"/>
<accession>A0AA36DG86</accession>
<sequence>MKTPLIFICIFLSLCEAELSRDDLVEFLRFKQETRNTFDSRVHQRVKPIGTIAGKPIWPKIVDRVNGPGDIWFDDDNFGYVNNARTAADMIREMDRKKEYDFVVGYLGELIEKNDEEGGPRHYGR</sequence>
<evidence type="ECO:0000313" key="3">
    <source>
        <dbReference type="Proteomes" id="UP001177023"/>
    </source>
</evidence>
<dbReference type="EMBL" id="CATQJA010002709">
    <property type="protein sequence ID" value="CAJ0587094.1"/>
    <property type="molecule type" value="Genomic_DNA"/>
</dbReference>
<evidence type="ECO:0000256" key="1">
    <source>
        <dbReference type="SAM" id="SignalP"/>
    </source>
</evidence>